<feature type="chain" id="PRO_5042064139" evidence="4">
    <location>
        <begin position="26"/>
        <end position="544"/>
    </location>
</feature>
<evidence type="ECO:0000313" key="7">
    <source>
        <dbReference type="Proteomes" id="UP001283341"/>
    </source>
</evidence>
<evidence type="ECO:0000256" key="3">
    <source>
        <dbReference type="ARBA" id="ARBA00023002"/>
    </source>
</evidence>
<comment type="cofactor">
    <cofactor evidence="1">
        <name>pyrroloquinoline quinone</name>
        <dbReference type="ChEBI" id="CHEBI:58442"/>
    </cofactor>
</comment>
<reference evidence="6" key="2">
    <citation type="submission" date="2023-06" db="EMBL/GenBank/DDBJ databases">
        <authorList>
            <consortium name="Lawrence Berkeley National Laboratory"/>
            <person name="Haridas S."/>
            <person name="Hensen N."/>
            <person name="Bonometti L."/>
            <person name="Westerberg I."/>
            <person name="Brannstrom I.O."/>
            <person name="Guillou S."/>
            <person name="Cros-Aarteil S."/>
            <person name="Calhoun S."/>
            <person name="Kuo A."/>
            <person name="Mondo S."/>
            <person name="Pangilinan J."/>
            <person name="Riley R."/>
            <person name="Labutti K."/>
            <person name="Andreopoulos B."/>
            <person name="Lipzen A."/>
            <person name="Chen C."/>
            <person name="Yanf M."/>
            <person name="Daum C."/>
            <person name="Ng V."/>
            <person name="Clum A."/>
            <person name="Steindorff A."/>
            <person name="Ohm R."/>
            <person name="Martin F."/>
            <person name="Silar P."/>
            <person name="Natvig D."/>
            <person name="Lalanne C."/>
            <person name="Gautier V."/>
            <person name="Ament-Velasquez S.L."/>
            <person name="Kruys A."/>
            <person name="Hutchinson M.I."/>
            <person name="Powell A.J."/>
            <person name="Barry K."/>
            <person name="Miller A.N."/>
            <person name="Grigoriev I.V."/>
            <person name="Debuchy R."/>
            <person name="Gladieux P."/>
            <person name="Thoren M.H."/>
            <person name="Johannesson H."/>
        </authorList>
    </citation>
    <scope>NUCLEOTIDE SEQUENCE</scope>
    <source>
        <strain evidence="6">CBS 118394</strain>
    </source>
</reference>
<sequence>MPRWNLVRLAATAALLLSSSVTAGGSPMRESPWLGWGGSSLNTRFASTNTKISSSNIANVRVHCQIPFKGGVSAAATILDGIAYFPAWNGSLVALDYTFCKIKWQINVTKLVNDFAPSTPIQDALIVPVSRTTPQIDPANKIIYFGTFRFAIVVAADLMTGKILAVKRIHTHPLAQITQSPSLHGDTLFIGTSSSEESIASLPADMSANYTCCSFVGSAVALRFSRKTAKFTVLWDIPMLPADDPNDAGTWSGVGVWGSAPAIDLKRNQVYYATGNVYSVPDRFLPCTADPTHPSCALPARVWQESVLALDMNTGRVKWLRQLGPLDSWTVACTIPPINTNLCFGTPGPDADFGMAPAFVPSGGKGGKDVLLIGQKNGNLFSLAAETGKVEWATATGPGGTGGGLSWGVAVDDSQRVYFSLANSQNKPWRPQPKNETEITGGAHGAASLLTGKLLWETPTPGVNFTAGSPPTVVSDIVIAARQNYASGGALVVLKKATGEILLDMPLDAYALAMVSVFGRYVLFGTGHHAAFDGSFYVLAVPES</sequence>
<dbReference type="EMBL" id="JAUEDM010000005">
    <property type="protein sequence ID" value="KAK3315891.1"/>
    <property type="molecule type" value="Genomic_DNA"/>
</dbReference>
<dbReference type="PANTHER" id="PTHR32303:SF10">
    <property type="entry name" value="OUTER MEMBRANE PROTEIN ASSEMBLY FACTOR BAMB"/>
    <property type="match status" value="1"/>
</dbReference>
<keyword evidence="4" id="KW-0732">Signal</keyword>
<dbReference type="SMART" id="SM00564">
    <property type="entry name" value="PQQ"/>
    <property type="match status" value="5"/>
</dbReference>
<dbReference type="SUPFAM" id="SSF50998">
    <property type="entry name" value="Quinoprotein alcohol dehydrogenase-like"/>
    <property type="match status" value="2"/>
</dbReference>
<feature type="signal peptide" evidence="4">
    <location>
        <begin position="1"/>
        <end position="25"/>
    </location>
</feature>
<gene>
    <name evidence="6" type="ORF">B0H66DRAFT_559950</name>
</gene>
<organism evidence="6 7">
    <name type="scientific">Apodospora peruviana</name>
    <dbReference type="NCBI Taxonomy" id="516989"/>
    <lineage>
        <taxon>Eukaryota</taxon>
        <taxon>Fungi</taxon>
        <taxon>Dikarya</taxon>
        <taxon>Ascomycota</taxon>
        <taxon>Pezizomycotina</taxon>
        <taxon>Sordariomycetes</taxon>
        <taxon>Sordariomycetidae</taxon>
        <taxon>Sordariales</taxon>
        <taxon>Lasiosphaeriaceae</taxon>
        <taxon>Apodospora</taxon>
    </lineage>
</organism>
<accession>A0AAE0I1L4</accession>
<reference evidence="6" key="1">
    <citation type="journal article" date="2023" name="Mol. Phylogenet. Evol.">
        <title>Genome-scale phylogeny and comparative genomics of the fungal order Sordariales.</title>
        <authorList>
            <person name="Hensen N."/>
            <person name="Bonometti L."/>
            <person name="Westerberg I."/>
            <person name="Brannstrom I.O."/>
            <person name="Guillou S."/>
            <person name="Cros-Aarteil S."/>
            <person name="Calhoun S."/>
            <person name="Haridas S."/>
            <person name="Kuo A."/>
            <person name="Mondo S."/>
            <person name="Pangilinan J."/>
            <person name="Riley R."/>
            <person name="LaButti K."/>
            <person name="Andreopoulos B."/>
            <person name="Lipzen A."/>
            <person name="Chen C."/>
            <person name="Yan M."/>
            <person name="Daum C."/>
            <person name="Ng V."/>
            <person name="Clum A."/>
            <person name="Steindorff A."/>
            <person name="Ohm R.A."/>
            <person name="Martin F."/>
            <person name="Silar P."/>
            <person name="Natvig D.O."/>
            <person name="Lalanne C."/>
            <person name="Gautier V."/>
            <person name="Ament-Velasquez S.L."/>
            <person name="Kruys A."/>
            <person name="Hutchinson M.I."/>
            <person name="Powell A.J."/>
            <person name="Barry K."/>
            <person name="Miller A.N."/>
            <person name="Grigoriev I.V."/>
            <person name="Debuchy R."/>
            <person name="Gladieux P."/>
            <person name="Hiltunen Thoren M."/>
            <person name="Johannesson H."/>
        </authorList>
    </citation>
    <scope>NUCLEOTIDE SEQUENCE</scope>
    <source>
        <strain evidence="6">CBS 118394</strain>
    </source>
</reference>
<proteinExistence type="inferred from homology"/>
<dbReference type="InterPro" id="IPR011047">
    <property type="entry name" value="Quinoprotein_ADH-like_sf"/>
</dbReference>
<dbReference type="InterPro" id="IPR018391">
    <property type="entry name" value="PQQ_b-propeller_rpt"/>
</dbReference>
<dbReference type="Proteomes" id="UP001283341">
    <property type="component" value="Unassembled WGS sequence"/>
</dbReference>
<dbReference type="Pfam" id="PF13360">
    <property type="entry name" value="PQQ_2"/>
    <property type="match status" value="1"/>
</dbReference>
<dbReference type="InterPro" id="IPR002372">
    <property type="entry name" value="PQQ_rpt_dom"/>
</dbReference>
<dbReference type="PANTHER" id="PTHR32303">
    <property type="entry name" value="QUINOPROTEIN ALCOHOL DEHYDROGENASE (CYTOCHROME C)"/>
    <property type="match status" value="1"/>
</dbReference>
<evidence type="ECO:0000259" key="5">
    <source>
        <dbReference type="Pfam" id="PF13360"/>
    </source>
</evidence>
<dbReference type="AlphaFoldDB" id="A0AAE0I1L4"/>
<keyword evidence="3" id="KW-0560">Oxidoreductase</keyword>
<keyword evidence="7" id="KW-1185">Reference proteome</keyword>
<comment type="caution">
    <text evidence="6">The sequence shown here is derived from an EMBL/GenBank/DDBJ whole genome shotgun (WGS) entry which is preliminary data.</text>
</comment>
<comment type="similarity">
    <text evidence="2">Belongs to the bacterial PQQ dehydrogenase family.</text>
</comment>
<evidence type="ECO:0000256" key="4">
    <source>
        <dbReference type="SAM" id="SignalP"/>
    </source>
</evidence>
<name>A0AAE0I1L4_9PEZI</name>
<evidence type="ECO:0000256" key="1">
    <source>
        <dbReference type="ARBA" id="ARBA00001931"/>
    </source>
</evidence>
<dbReference type="Gene3D" id="2.140.10.10">
    <property type="entry name" value="Quinoprotein alcohol dehydrogenase-like superfamily"/>
    <property type="match status" value="1"/>
</dbReference>
<dbReference type="GO" id="GO:0016491">
    <property type="term" value="F:oxidoreductase activity"/>
    <property type="evidence" value="ECO:0007669"/>
    <property type="project" value="UniProtKB-KW"/>
</dbReference>
<protein>
    <submittedName>
        <fullName evidence="6">Quinon protein alcohol dehydrogenase-like superfamily</fullName>
    </submittedName>
</protein>
<feature type="domain" description="Pyrrolo-quinoline quinone repeat" evidence="5">
    <location>
        <begin position="305"/>
        <end position="507"/>
    </location>
</feature>
<evidence type="ECO:0000256" key="2">
    <source>
        <dbReference type="ARBA" id="ARBA00008156"/>
    </source>
</evidence>
<evidence type="ECO:0000313" key="6">
    <source>
        <dbReference type="EMBL" id="KAK3315891.1"/>
    </source>
</evidence>